<proteinExistence type="predicted"/>
<dbReference type="AlphaFoldDB" id="A0A6M3LHX2"/>
<accession>A0A6M3LHX2</accession>
<dbReference type="Gene3D" id="3.40.50.300">
    <property type="entry name" value="P-loop containing nucleotide triphosphate hydrolases"/>
    <property type="match status" value="1"/>
</dbReference>
<dbReference type="InterPro" id="IPR027417">
    <property type="entry name" value="P-loop_NTPase"/>
</dbReference>
<dbReference type="Gene3D" id="3.30.420.240">
    <property type="match status" value="1"/>
</dbReference>
<sequence length="609" mass="69087">MSRREWIEENLRIQTEAGTVIPLSLTSAQVRIYEAWDVAKGQNDGLLRLIILKCRRIRASTAIAARSYEEGMRGSKSGQALTLCSDAEVRTTLDAMLRRFSSLWRGCPAPAYSRRGYELVFPPPVDYRFTAEVADAYAGTSYTVHFLHATEVAKWTLASETAGSLALATRMADQVWESTANGQVGHGQFFFELWQRAQSGDSGWYPLFIPWFEHDEYTIPETDSRFARVMDASLETEERGLQTAYGLTYGQIAWRRWTILEEFGGDVDWFRQELPSDQDEAFLRVEGRRVFAGEGVPMSKCRTHRLWAEQHNMEQPPRVGRLEWEVPPRLDMHGTCENRGQLKVRFVEDGGGCLRVWWPPQHVIRGTPLPDAGVATQEQLERGWSTSEMSIEHHYMGTSDAAKGVQGGDKNSAVILDRYYRRVVAEWHELCAPAFWGEYMAMLALWYQAEIAVEIPGQGEEVITKMLQLIGGNCVWAYHKLVPGRQVSELEYGRWGWRAGDRRQRVSALQEVIITDGWRDPSVEAWAEIMAITYNPTGFPELTGRDRTAARCILADVDRRAPVAAGRESHLVVGRDYAPVDDEPKMDWRTAGLPQNYKGDWRTAGLPKG</sequence>
<protein>
    <submittedName>
        <fullName evidence="1">Putative terminase</fullName>
    </submittedName>
</protein>
<gene>
    <name evidence="1" type="ORF">MM415B04538_0004</name>
</gene>
<organism evidence="1">
    <name type="scientific">viral metagenome</name>
    <dbReference type="NCBI Taxonomy" id="1070528"/>
    <lineage>
        <taxon>unclassified sequences</taxon>
        <taxon>metagenomes</taxon>
        <taxon>organismal metagenomes</taxon>
    </lineage>
</organism>
<name>A0A6M3LHX2_9ZZZZ</name>
<dbReference type="EMBL" id="MT143085">
    <property type="protein sequence ID" value="QJA92651.1"/>
    <property type="molecule type" value="Genomic_DNA"/>
</dbReference>
<reference evidence="1" key="1">
    <citation type="submission" date="2020-03" db="EMBL/GenBank/DDBJ databases">
        <title>The deep terrestrial virosphere.</title>
        <authorList>
            <person name="Holmfeldt K."/>
            <person name="Nilsson E."/>
            <person name="Simone D."/>
            <person name="Lopez-Fernandez M."/>
            <person name="Wu X."/>
            <person name="de Brujin I."/>
            <person name="Lundin D."/>
            <person name="Andersson A."/>
            <person name="Bertilsson S."/>
            <person name="Dopson M."/>
        </authorList>
    </citation>
    <scope>NUCLEOTIDE SEQUENCE</scope>
    <source>
        <strain evidence="1">MM415B04538</strain>
    </source>
</reference>
<evidence type="ECO:0000313" key="1">
    <source>
        <dbReference type="EMBL" id="QJA92651.1"/>
    </source>
</evidence>